<dbReference type="InterPro" id="IPR013783">
    <property type="entry name" value="Ig-like_fold"/>
</dbReference>
<dbReference type="Proteomes" id="UP000824115">
    <property type="component" value="Unassembled WGS sequence"/>
</dbReference>
<comment type="caution">
    <text evidence="4">The sequence shown here is derived from an EMBL/GenBank/DDBJ whole genome shotgun (WGS) entry which is preliminary data.</text>
</comment>
<dbReference type="GO" id="GO:0004180">
    <property type="term" value="F:carboxypeptidase activity"/>
    <property type="evidence" value="ECO:0007669"/>
    <property type="project" value="UniProtKB-KW"/>
</dbReference>
<feature type="region of interest" description="Disordered" evidence="1">
    <location>
        <begin position="208"/>
        <end position="249"/>
    </location>
</feature>
<reference evidence="4" key="2">
    <citation type="submission" date="2021-04" db="EMBL/GenBank/DDBJ databases">
        <authorList>
            <person name="Gilroy R."/>
        </authorList>
    </citation>
    <scope>NUCLEOTIDE SEQUENCE</scope>
    <source>
        <strain evidence="4">Gambia16-554</strain>
    </source>
</reference>
<dbReference type="InterPro" id="IPR024361">
    <property type="entry name" value="BACON"/>
</dbReference>
<evidence type="ECO:0000313" key="4">
    <source>
        <dbReference type="EMBL" id="HIZ85259.1"/>
    </source>
</evidence>
<keyword evidence="4" id="KW-0121">Carboxypeptidase</keyword>
<feature type="signal peptide" evidence="2">
    <location>
        <begin position="1"/>
        <end position="22"/>
    </location>
</feature>
<feature type="chain" id="PRO_5039087504" evidence="2">
    <location>
        <begin position="23"/>
        <end position="382"/>
    </location>
</feature>
<protein>
    <submittedName>
        <fullName evidence="4">Carboxypeptidase-like regulatory domain-containing protein</fullName>
    </submittedName>
</protein>
<dbReference type="Gene3D" id="2.60.40.1120">
    <property type="entry name" value="Carboxypeptidase-like, regulatory domain"/>
    <property type="match status" value="1"/>
</dbReference>
<keyword evidence="4" id="KW-0378">Hydrolase</keyword>
<dbReference type="Pfam" id="PF13620">
    <property type="entry name" value="CarboxypepD_reg"/>
    <property type="match status" value="1"/>
</dbReference>
<evidence type="ECO:0000256" key="2">
    <source>
        <dbReference type="SAM" id="SignalP"/>
    </source>
</evidence>
<gene>
    <name evidence="4" type="ORF">IAC04_02075</name>
</gene>
<reference evidence="4" key="1">
    <citation type="journal article" date="2021" name="PeerJ">
        <title>Extensive microbial diversity within the chicken gut microbiome revealed by metagenomics and culture.</title>
        <authorList>
            <person name="Gilroy R."/>
            <person name="Ravi A."/>
            <person name="Getino M."/>
            <person name="Pursley I."/>
            <person name="Horton D.L."/>
            <person name="Alikhan N.F."/>
            <person name="Baker D."/>
            <person name="Gharbi K."/>
            <person name="Hall N."/>
            <person name="Watson M."/>
            <person name="Adriaenssens E.M."/>
            <person name="Foster-Nyarko E."/>
            <person name="Jarju S."/>
            <person name="Secka A."/>
            <person name="Antonio M."/>
            <person name="Oren A."/>
            <person name="Chaudhuri R.R."/>
            <person name="La Ragione R."/>
            <person name="Hildebrand F."/>
            <person name="Pallen M.J."/>
        </authorList>
    </citation>
    <scope>NUCLEOTIDE SEQUENCE</scope>
    <source>
        <strain evidence="4">Gambia16-554</strain>
    </source>
</reference>
<dbReference type="SUPFAM" id="SSF49452">
    <property type="entry name" value="Starch-binding domain-like"/>
    <property type="match status" value="1"/>
</dbReference>
<keyword evidence="4" id="KW-0645">Protease</keyword>
<dbReference type="Pfam" id="PF19190">
    <property type="entry name" value="BACON_2"/>
    <property type="match status" value="1"/>
</dbReference>
<dbReference type="InterPro" id="IPR013784">
    <property type="entry name" value="Carb-bd-like_fold"/>
</dbReference>
<dbReference type="EMBL" id="DXAW01000040">
    <property type="protein sequence ID" value="HIZ85259.1"/>
    <property type="molecule type" value="Genomic_DNA"/>
</dbReference>
<name>A0A9D2GQ75_9BACT</name>
<dbReference type="AlphaFoldDB" id="A0A9D2GQ75"/>
<evidence type="ECO:0000256" key="1">
    <source>
        <dbReference type="SAM" id="MobiDB-lite"/>
    </source>
</evidence>
<dbReference type="Gene3D" id="2.60.40.10">
    <property type="entry name" value="Immunoglobulins"/>
    <property type="match status" value="1"/>
</dbReference>
<organism evidence="4 5">
    <name type="scientific">Candidatus Coprenecus stercoravium</name>
    <dbReference type="NCBI Taxonomy" id="2840735"/>
    <lineage>
        <taxon>Bacteria</taxon>
        <taxon>Pseudomonadati</taxon>
        <taxon>Bacteroidota</taxon>
        <taxon>Bacteroidia</taxon>
        <taxon>Bacteroidales</taxon>
        <taxon>Rikenellaceae</taxon>
        <taxon>Rikenellaceae incertae sedis</taxon>
        <taxon>Candidatus Coprenecus</taxon>
    </lineage>
</organism>
<keyword evidence="2" id="KW-0732">Signal</keyword>
<accession>A0A9D2GQ75</accession>
<sequence length="382" mass="41652">MKKITILLSAVAAMLFTWSCRDEEIATTGNIYGIISDAETNAPIAGAQVILSPGNITTVTGSDGNYEFQHIEEGQYKLAVSASGYNTNSRLISVIGGERLILDMQMLPEEEVFGIEVSTSRLDFETSHDALTFKIKNVSTSGSIDWYISDVENWLTVSPMEGTTAMGMTSSVKVTVDRSRLTSDETTIFTVNAAGGSASIMVIVDVEDQNGNYPGNDDDNDDPNNNPGGGNEDDEPSVNEDYSSATVRSGDDRIKAEIVSCRRNGTTVTFEYTLVNAGCGELSYFNINPCQGLNSPLTVITDENYNQYKDYTYSFNGKREEGTAGHSLSASFPEYVKVPGSFTVKDFNPDSKYLTVRMGIGAALIEVPFTENRIYFENVPIY</sequence>
<feature type="domain" description="BACON" evidence="3">
    <location>
        <begin position="115"/>
        <end position="204"/>
    </location>
</feature>
<dbReference type="GO" id="GO:0030246">
    <property type="term" value="F:carbohydrate binding"/>
    <property type="evidence" value="ECO:0007669"/>
    <property type="project" value="InterPro"/>
</dbReference>
<evidence type="ECO:0000259" key="3">
    <source>
        <dbReference type="Pfam" id="PF19190"/>
    </source>
</evidence>
<evidence type="ECO:0000313" key="5">
    <source>
        <dbReference type="Proteomes" id="UP000824115"/>
    </source>
</evidence>
<proteinExistence type="predicted"/>